<evidence type="ECO:0000256" key="1">
    <source>
        <dbReference type="ARBA" id="ARBA00010617"/>
    </source>
</evidence>
<dbReference type="InterPro" id="IPR036396">
    <property type="entry name" value="Cyt_P450_sf"/>
</dbReference>
<dbReference type="Gene3D" id="1.10.630.10">
    <property type="entry name" value="Cytochrome P450"/>
    <property type="match status" value="1"/>
</dbReference>
<organism evidence="2 3">
    <name type="scientific">Parachitinimonas caeni</name>
    <dbReference type="NCBI Taxonomy" id="3031301"/>
    <lineage>
        <taxon>Bacteria</taxon>
        <taxon>Pseudomonadati</taxon>
        <taxon>Pseudomonadota</taxon>
        <taxon>Betaproteobacteria</taxon>
        <taxon>Neisseriales</taxon>
        <taxon>Chitinibacteraceae</taxon>
        <taxon>Parachitinimonas</taxon>
    </lineage>
</organism>
<keyword evidence="3" id="KW-1185">Reference proteome</keyword>
<evidence type="ECO:0000313" key="2">
    <source>
        <dbReference type="EMBL" id="MDK2122754.1"/>
    </source>
</evidence>
<dbReference type="CDD" id="cd20625">
    <property type="entry name" value="CYP164-like"/>
    <property type="match status" value="1"/>
</dbReference>
<evidence type="ECO:0000313" key="3">
    <source>
        <dbReference type="Proteomes" id="UP001172778"/>
    </source>
</evidence>
<dbReference type="RefSeq" id="WP_284099031.1">
    <property type="nucleotide sequence ID" value="NZ_JARRAF010000001.1"/>
</dbReference>
<name>A0ABT7DSK4_9NEIS</name>
<comment type="similarity">
    <text evidence="1">Belongs to the cytochrome P450 family.</text>
</comment>
<sequence length="428" mass="48658">MSFVAEANAQTIVRPAPAKAAPLFFNPRDPEFNKNPYPHYQRLRDEDPVHRSPWGVWFLGKYEHVRGVLKDRRFSVQDVPGQLRKKNELLKTRRISPNQPDNLDALIANSENWFAFLEAPDHTRLRKLVSAAFQKRQVENMRARIRRCAEDLLAKVEGQDGMDAMVDYANLLPQNVIASLLGLPAEGFGQCVAWANVIGRIFDPLVSLEEYKALNQCSIEFMDYLRGLIAERRAHPQDDLISGLIEARDEEDRLSEAELISIIILNFGAGEETVVSLIGNGVLALMQHPEQRRHLMAHPELMPNAVEEILRYDAPLQMTSRTALTDVEIGGKLIRKGDQVYVALGSANRDPEAFANPDTLDLERPRPHHMSFADGHHYCVGAQLARIEAQEAFSVLFERYPNLTMLPQELTYRDHTVLRCMNNLHARF</sequence>
<dbReference type="EMBL" id="JARRAF010000001">
    <property type="protein sequence ID" value="MDK2122754.1"/>
    <property type="molecule type" value="Genomic_DNA"/>
</dbReference>
<reference evidence="2" key="1">
    <citation type="submission" date="2023-03" db="EMBL/GenBank/DDBJ databases">
        <title>Chitinimonas shenzhenensis gen. nov., sp. nov., a novel member of family Burkholderiaceae isolated from activated sludge collected in Shen Zhen, China.</title>
        <authorList>
            <person name="Wang X."/>
        </authorList>
    </citation>
    <scope>NUCLEOTIDE SEQUENCE</scope>
    <source>
        <strain evidence="2">DQS-5</strain>
    </source>
</reference>
<accession>A0ABT7DSK4</accession>
<proteinExistence type="inferred from homology"/>
<dbReference type="InterPro" id="IPR002397">
    <property type="entry name" value="Cyt_P450_B"/>
</dbReference>
<dbReference type="PRINTS" id="PR00359">
    <property type="entry name" value="BP450"/>
</dbReference>
<dbReference type="InterPro" id="IPR001128">
    <property type="entry name" value="Cyt_P450"/>
</dbReference>
<dbReference type="PANTHER" id="PTHR46696">
    <property type="entry name" value="P450, PUTATIVE (EUROFUNG)-RELATED"/>
    <property type="match status" value="1"/>
</dbReference>
<dbReference type="Proteomes" id="UP001172778">
    <property type="component" value="Unassembled WGS sequence"/>
</dbReference>
<protein>
    <submittedName>
        <fullName evidence="2">Cytochrome P450</fullName>
    </submittedName>
</protein>
<dbReference type="PANTHER" id="PTHR46696:SF1">
    <property type="entry name" value="CYTOCHROME P450 YJIB-RELATED"/>
    <property type="match status" value="1"/>
</dbReference>
<dbReference type="SUPFAM" id="SSF48264">
    <property type="entry name" value="Cytochrome P450"/>
    <property type="match status" value="1"/>
</dbReference>
<comment type="caution">
    <text evidence="2">The sequence shown here is derived from an EMBL/GenBank/DDBJ whole genome shotgun (WGS) entry which is preliminary data.</text>
</comment>
<gene>
    <name evidence="2" type="ORF">PZA18_01685</name>
</gene>
<dbReference type="Pfam" id="PF00067">
    <property type="entry name" value="p450"/>
    <property type="match status" value="1"/>
</dbReference>